<gene>
    <name evidence="13" type="primary">LOC117643454</name>
</gene>
<organism evidence="13">
    <name type="scientific">Thrips palmi</name>
    <name type="common">Melon thrips</name>
    <dbReference type="NCBI Taxonomy" id="161013"/>
    <lineage>
        <taxon>Eukaryota</taxon>
        <taxon>Metazoa</taxon>
        <taxon>Ecdysozoa</taxon>
        <taxon>Arthropoda</taxon>
        <taxon>Hexapoda</taxon>
        <taxon>Insecta</taxon>
        <taxon>Pterygota</taxon>
        <taxon>Neoptera</taxon>
        <taxon>Paraneoptera</taxon>
        <taxon>Thysanoptera</taxon>
        <taxon>Terebrantia</taxon>
        <taxon>Thripoidea</taxon>
        <taxon>Thripidae</taxon>
        <taxon>Thrips</taxon>
    </lineage>
</organism>
<dbReference type="Proteomes" id="UP000515158">
    <property type="component" value="Unplaced"/>
</dbReference>
<dbReference type="KEGG" id="tpal:117643454"/>
<evidence type="ECO:0000259" key="11">
    <source>
        <dbReference type="PROSITE" id="PS50262"/>
    </source>
</evidence>
<dbReference type="PROSITE" id="PS50262">
    <property type="entry name" value="G_PROTEIN_RECEP_F1_2"/>
    <property type="match status" value="1"/>
</dbReference>
<evidence type="ECO:0000313" key="12">
    <source>
        <dbReference type="Proteomes" id="UP000515158"/>
    </source>
</evidence>
<dbReference type="PRINTS" id="PR00237">
    <property type="entry name" value="GPCRRHODOPSN"/>
</dbReference>
<feature type="transmembrane region" description="Helical" evidence="10">
    <location>
        <begin position="252"/>
        <end position="274"/>
    </location>
</feature>
<keyword evidence="8 9" id="KW-0807">Transducer</keyword>
<dbReference type="AlphaFoldDB" id="A0A6P8YVU5"/>
<proteinExistence type="inferred from homology"/>
<dbReference type="PRINTS" id="PR01012">
    <property type="entry name" value="NRPEPTIDEYR"/>
</dbReference>
<keyword evidence="7 9" id="KW-0675">Receptor</keyword>
<evidence type="ECO:0000256" key="2">
    <source>
        <dbReference type="ARBA" id="ARBA00010663"/>
    </source>
</evidence>
<evidence type="ECO:0000256" key="9">
    <source>
        <dbReference type="RuleBase" id="RU000688"/>
    </source>
</evidence>
<feature type="transmembrane region" description="Helical" evidence="10">
    <location>
        <begin position="197"/>
        <end position="217"/>
    </location>
</feature>
<keyword evidence="4 10" id="KW-1133">Transmembrane helix</keyword>
<comment type="subcellular location">
    <subcellularLocation>
        <location evidence="1">Membrane</location>
        <topology evidence="1">Multi-pass membrane protein</topology>
    </subcellularLocation>
</comment>
<evidence type="ECO:0000256" key="1">
    <source>
        <dbReference type="ARBA" id="ARBA00004141"/>
    </source>
</evidence>
<dbReference type="GO" id="GO:0005886">
    <property type="term" value="C:plasma membrane"/>
    <property type="evidence" value="ECO:0007669"/>
    <property type="project" value="TreeGrafter"/>
</dbReference>
<keyword evidence="5 9" id="KW-0297">G-protein coupled receptor</keyword>
<feature type="transmembrane region" description="Helical" evidence="10">
    <location>
        <begin position="118"/>
        <end position="137"/>
    </location>
</feature>
<evidence type="ECO:0000256" key="7">
    <source>
        <dbReference type="ARBA" id="ARBA00023170"/>
    </source>
</evidence>
<dbReference type="GeneID" id="117643454"/>
<dbReference type="PROSITE" id="PS00237">
    <property type="entry name" value="G_PROTEIN_RECEP_F1_1"/>
    <property type="match status" value="1"/>
</dbReference>
<evidence type="ECO:0000313" key="13">
    <source>
        <dbReference type="RefSeq" id="XP_034238262.1"/>
    </source>
</evidence>
<evidence type="ECO:0000256" key="8">
    <source>
        <dbReference type="ARBA" id="ARBA00023224"/>
    </source>
</evidence>
<dbReference type="SMART" id="SM01381">
    <property type="entry name" value="7TM_GPCR_Srsx"/>
    <property type="match status" value="1"/>
</dbReference>
<comment type="similarity">
    <text evidence="2 9">Belongs to the G-protein coupled receptor 1 family.</text>
</comment>
<feature type="transmembrane region" description="Helical" evidence="10">
    <location>
        <begin position="363"/>
        <end position="388"/>
    </location>
</feature>
<feature type="domain" description="G-protein coupled receptors family 1 profile" evidence="11">
    <location>
        <begin position="97"/>
        <end position="385"/>
    </location>
</feature>
<dbReference type="RefSeq" id="XP_034238262.1">
    <property type="nucleotide sequence ID" value="XM_034382371.1"/>
</dbReference>
<dbReference type="OrthoDB" id="5987936at2759"/>
<sequence>MVAMVALGAARWLGTSNDPAGVIRSPKLDDATPAPGDNPYLWDLMHNMTGNMTNCTNDYCVPDDEYLDMIETYVFPTKYEWLLIAMHLCVFTVGLVGNALVCAAVYRNPGMRTVTNYFLANLAVADFLVILLCLPPTVLWDVTETWFMGWFMCKVVLYFQTVSVAVSVLTLTFISLERWYAICFPLQFRSTISRAKRAIIFIWALALLFDIPELVVLHTEQKKFNVDSVLLTQCCPSWTPETDMVFHCVKSLFLYFLPLGFMLIAYCQIARVLWDEKYFPEEGEVRLAAMTVDAVGRTGRTGQTLGHGLAQGRRSGWRVRTRSRRKAAKMLVAVVLLFAICYLPVHLLSILRYTMEMQSNEWTVAFSLLSHWLCYANSALNPLIYNFMSEKFRKEFHRTFSCRLWKGRGAMQAHAPNTRPSTRSVIVHLGRHSNVETVPMLIVTPARHANGAHGANGILEEEDCTNV</sequence>
<accession>A0A6P8YVU5</accession>
<dbReference type="PANTHER" id="PTHR45695">
    <property type="entry name" value="LEUCOKININ RECEPTOR-RELATED"/>
    <property type="match status" value="1"/>
</dbReference>
<protein>
    <submittedName>
        <fullName evidence="13">Orexin receptor type 1-like</fullName>
    </submittedName>
</protein>
<dbReference type="InParanoid" id="A0A6P8YVU5"/>
<name>A0A6P8YVU5_THRPL</name>
<dbReference type="InterPro" id="IPR000276">
    <property type="entry name" value="GPCR_Rhodpsn"/>
</dbReference>
<keyword evidence="12" id="KW-1185">Reference proteome</keyword>
<dbReference type="Gene3D" id="1.20.1070.10">
    <property type="entry name" value="Rhodopsin 7-helix transmembrane proteins"/>
    <property type="match status" value="1"/>
</dbReference>
<feature type="transmembrane region" description="Helical" evidence="10">
    <location>
        <begin position="157"/>
        <end position="176"/>
    </location>
</feature>
<evidence type="ECO:0000256" key="10">
    <source>
        <dbReference type="SAM" id="Phobius"/>
    </source>
</evidence>
<dbReference type="InterPro" id="IPR000611">
    <property type="entry name" value="NPY_rcpt"/>
</dbReference>
<keyword evidence="3 9" id="KW-0812">Transmembrane</keyword>
<feature type="transmembrane region" description="Helical" evidence="10">
    <location>
        <begin position="330"/>
        <end position="351"/>
    </location>
</feature>
<reference evidence="13" key="1">
    <citation type="submission" date="2025-08" db="UniProtKB">
        <authorList>
            <consortium name="RefSeq"/>
        </authorList>
    </citation>
    <scope>IDENTIFICATION</scope>
    <source>
        <tissue evidence="13">Total insect</tissue>
    </source>
</reference>
<feature type="transmembrane region" description="Helical" evidence="10">
    <location>
        <begin position="81"/>
        <end position="106"/>
    </location>
</feature>
<evidence type="ECO:0000256" key="3">
    <source>
        <dbReference type="ARBA" id="ARBA00022692"/>
    </source>
</evidence>
<dbReference type="PANTHER" id="PTHR45695:SF15">
    <property type="entry name" value="OPSIN RH2"/>
    <property type="match status" value="1"/>
</dbReference>
<dbReference type="SUPFAM" id="SSF81321">
    <property type="entry name" value="Family A G protein-coupled receptor-like"/>
    <property type="match status" value="1"/>
</dbReference>
<evidence type="ECO:0000256" key="6">
    <source>
        <dbReference type="ARBA" id="ARBA00023136"/>
    </source>
</evidence>
<dbReference type="GO" id="GO:0004983">
    <property type="term" value="F:neuropeptide Y receptor activity"/>
    <property type="evidence" value="ECO:0007669"/>
    <property type="project" value="InterPro"/>
</dbReference>
<dbReference type="InterPro" id="IPR017452">
    <property type="entry name" value="GPCR_Rhodpsn_7TM"/>
</dbReference>
<keyword evidence="6 10" id="KW-0472">Membrane</keyword>
<dbReference type="Pfam" id="PF00001">
    <property type="entry name" value="7tm_1"/>
    <property type="match status" value="1"/>
</dbReference>
<evidence type="ECO:0000256" key="5">
    <source>
        <dbReference type="ARBA" id="ARBA00023040"/>
    </source>
</evidence>
<evidence type="ECO:0000256" key="4">
    <source>
        <dbReference type="ARBA" id="ARBA00022989"/>
    </source>
</evidence>